<keyword evidence="4 6" id="KW-0732">Signal</keyword>
<evidence type="ECO:0000256" key="1">
    <source>
        <dbReference type="ARBA" id="ARBA00004418"/>
    </source>
</evidence>
<evidence type="ECO:0000256" key="2">
    <source>
        <dbReference type="ARBA" id="ARBA00009023"/>
    </source>
</evidence>
<comment type="similarity">
    <text evidence="2">Belongs to the bacterial solute-binding protein 7 family.</text>
</comment>
<dbReference type="PANTHER" id="PTHR33376:SF7">
    <property type="entry name" value="C4-DICARBOXYLATE-BINDING PROTEIN DCTB"/>
    <property type="match status" value="1"/>
</dbReference>
<dbReference type="PROSITE" id="PS51257">
    <property type="entry name" value="PROKAR_LIPOPROTEIN"/>
    <property type="match status" value="1"/>
</dbReference>
<dbReference type="SUPFAM" id="SSF53850">
    <property type="entry name" value="Periplasmic binding protein-like II"/>
    <property type="match status" value="1"/>
</dbReference>
<dbReference type="NCBIfam" id="NF037995">
    <property type="entry name" value="TRAP_S1"/>
    <property type="match status" value="1"/>
</dbReference>
<dbReference type="Proteomes" id="UP001191082">
    <property type="component" value="Unassembled WGS sequence"/>
</dbReference>
<evidence type="ECO:0000313" key="7">
    <source>
        <dbReference type="EMBL" id="TMV15008.1"/>
    </source>
</evidence>
<dbReference type="Pfam" id="PF03480">
    <property type="entry name" value="DctP"/>
    <property type="match status" value="1"/>
</dbReference>
<evidence type="ECO:0000256" key="5">
    <source>
        <dbReference type="ARBA" id="ARBA00022764"/>
    </source>
</evidence>
<feature type="signal peptide" evidence="6">
    <location>
        <begin position="1"/>
        <end position="27"/>
    </location>
</feature>
<dbReference type="CDD" id="cd13666">
    <property type="entry name" value="PBP2_TRAP_DctP_like_1"/>
    <property type="match status" value="1"/>
</dbReference>
<evidence type="ECO:0000256" key="6">
    <source>
        <dbReference type="SAM" id="SignalP"/>
    </source>
</evidence>
<dbReference type="RefSeq" id="WP_138862359.1">
    <property type="nucleotide sequence ID" value="NZ_VCPC01000001.1"/>
</dbReference>
<sequence length="379" mass="41165">MKPNLRTKLAASAAAIALACTAGSASAQQMLSTWLEPNHIITIEGHQGWAELVKEATNGEIDFEVFVGGALIPAKSTMQGTADGLAQVGFHTATYTPTDLPVANALADMGFETPDAYVMSFAFGDFMMNDEEGYNDWRKNGVIFGGSYSTPIYYFICREPVKTLEDIQGKRVRMPGGGWARFGQEIGVVGVNVPSSEIYTAFERGSVDCTASDPTHLTSGATLQEVAKSVTLLKMSPFYAGVTYAYNPTFWQGLSEEQRRTLFDQSALAMARMQITYDKAVESSLEEAKANGIEMVEPDASLQSAYDDWVAGGVGGMADIAKDTHGIDDPEALYSRFREYVAKWEGLLDGVDRHDEEAIAGLIRENLFDPIDVATYGID</sequence>
<dbReference type="Gene3D" id="3.40.190.170">
    <property type="entry name" value="Bacterial extracellular solute-binding protein, family 7"/>
    <property type="match status" value="1"/>
</dbReference>
<feature type="chain" id="PRO_5046642646" evidence="6">
    <location>
        <begin position="28"/>
        <end position="379"/>
    </location>
</feature>
<reference evidence="7 8" key="1">
    <citation type="submission" date="2019-05" db="EMBL/GenBank/DDBJ databases">
        <title>Marivita sp. nov. isolated from sea sediment.</title>
        <authorList>
            <person name="Kim W."/>
        </authorList>
    </citation>
    <scope>NUCLEOTIDE SEQUENCE [LARGE SCALE GENOMIC DNA]</scope>
    <source>
        <strain evidence="7 8">CAU 1492</strain>
    </source>
</reference>
<proteinExistence type="inferred from homology"/>
<organism evidence="7 8">
    <name type="scientific">Arenibacterium halophilum</name>
    <dbReference type="NCBI Taxonomy" id="2583821"/>
    <lineage>
        <taxon>Bacteria</taxon>
        <taxon>Pseudomonadati</taxon>
        <taxon>Pseudomonadota</taxon>
        <taxon>Alphaproteobacteria</taxon>
        <taxon>Rhodobacterales</taxon>
        <taxon>Paracoccaceae</taxon>
        <taxon>Arenibacterium</taxon>
    </lineage>
</organism>
<protein>
    <submittedName>
        <fullName evidence="7">C4-dicarboxylate ABC transporter substrate-binding protein</fullName>
    </submittedName>
</protein>
<comment type="subcellular location">
    <subcellularLocation>
        <location evidence="1">Periplasm</location>
    </subcellularLocation>
</comment>
<comment type="caution">
    <text evidence="7">The sequence shown here is derived from an EMBL/GenBank/DDBJ whole genome shotgun (WGS) entry which is preliminary data.</text>
</comment>
<dbReference type="InterPro" id="IPR038404">
    <property type="entry name" value="TRAP_DctP_sf"/>
</dbReference>
<dbReference type="InterPro" id="IPR018389">
    <property type="entry name" value="DctP_fam"/>
</dbReference>
<evidence type="ECO:0000313" key="8">
    <source>
        <dbReference type="Proteomes" id="UP001191082"/>
    </source>
</evidence>
<keyword evidence="8" id="KW-1185">Reference proteome</keyword>
<keyword evidence="5" id="KW-0574">Periplasm</keyword>
<evidence type="ECO:0000256" key="3">
    <source>
        <dbReference type="ARBA" id="ARBA00022448"/>
    </source>
</evidence>
<dbReference type="EMBL" id="VCPC01000001">
    <property type="protein sequence ID" value="TMV15008.1"/>
    <property type="molecule type" value="Genomic_DNA"/>
</dbReference>
<gene>
    <name evidence="7" type="ORF">FGK64_03305</name>
</gene>
<keyword evidence="3" id="KW-0813">Transport</keyword>
<evidence type="ECO:0000256" key="4">
    <source>
        <dbReference type="ARBA" id="ARBA00022729"/>
    </source>
</evidence>
<dbReference type="PANTHER" id="PTHR33376">
    <property type="match status" value="1"/>
</dbReference>
<accession>A0ABY2XDC3</accession>
<name>A0ABY2XDC3_9RHOB</name>